<dbReference type="EMBL" id="CM046107">
    <property type="protein sequence ID" value="KAI8432176.1"/>
    <property type="molecule type" value="Genomic_DNA"/>
</dbReference>
<organism evidence="1 2">
    <name type="scientific">Choristoneura fumiferana</name>
    <name type="common">Spruce budworm moth</name>
    <name type="synonym">Archips fumiferana</name>
    <dbReference type="NCBI Taxonomy" id="7141"/>
    <lineage>
        <taxon>Eukaryota</taxon>
        <taxon>Metazoa</taxon>
        <taxon>Ecdysozoa</taxon>
        <taxon>Arthropoda</taxon>
        <taxon>Hexapoda</taxon>
        <taxon>Insecta</taxon>
        <taxon>Pterygota</taxon>
        <taxon>Neoptera</taxon>
        <taxon>Endopterygota</taxon>
        <taxon>Lepidoptera</taxon>
        <taxon>Glossata</taxon>
        <taxon>Ditrysia</taxon>
        <taxon>Tortricoidea</taxon>
        <taxon>Tortricidae</taxon>
        <taxon>Tortricinae</taxon>
        <taxon>Choristoneura</taxon>
    </lineage>
</organism>
<evidence type="ECO:0000313" key="1">
    <source>
        <dbReference type="EMBL" id="KAI8432176.1"/>
    </source>
</evidence>
<evidence type="ECO:0000313" key="2">
    <source>
        <dbReference type="Proteomes" id="UP001064048"/>
    </source>
</evidence>
<keyword evidence="2" id="KW-1185">Reference proteome</keyword>
<proteinExistence type="predicted"/>
<gene>
    <name evidence="1" type="ORF">MSG28_004639</name>
</gene>
<accession>A0ACC0K6Q6</accession>
<reference evidence="1 2" key="1">
    <citation type="journal article" date="2022" name="Genome Biol. Evol.">
        <title>The Spruce Budworm Genome: Reconstructing the Evolutionary History of Antifreeze Proteins.</title>
        <authorList>
            <person name="Beliveau C."/>
            <person name="Gagne P."/>
            <person name="Picq S."/>
            <person name="Vernygora O."/>
            <person name="Keeling C.I."/>
            <person name="Pinkney K."/>
            <person name="Doucet D."/>
            <person name="Wen F."/>
            <person name="Johnston J.S."/>
            <person name="Maaroufi H."/>
            <person name="Boyle B."/>
            <person name="Laroche J."/>
            <person name="Dewar K."/>
            <person name="Juretic N."/>
            <person name="Blackburn G."/>
            <person name="Nisole A."/>
            <person name="Brunet B."/>
            <person name="Brandao M."/>
            <person name="Lumley L."/>
            <person name="Duan J."/>
            <person name="Quan G."/>
            <person name="Lucarotti C.J."/>
            <person name="Roe A.D."/>
            <person name="Sperling F.A.H."/>
            <person name="Levesque R.C."/>
            <person name="Cusson M."/>
        </authorList>
    </citation>
    <scope>NUCLEOTIDE SEQUENCE [LARGE SCALE GENOMIC DNA]</scope>
    <source>
        <strain evidence="1">Glfc:IPQL:Cfum</strain>
    </source>
</reference>
<dbReference type="Proteomes" id="UP001064048">
    <property type="component" value="Chromosome 7"/>
</dbReference>
<protein>
    <submittedName>
        <fullName evidence="1">Uncharacterized protein</fullName>
    </submittedName>
</protein>
<name>A0ACC0K6Q6_CHOFU</name>
<comment type="caution">
    <text evidence="1">The sequence shown here is derived from an EMBL/GenBank/DDBJ whole genome shotgun (WGS) entry which is preliminary data.</text>
</comment>
<sequence>MTATLSRLADHNNKEQSPKMSFQTHQSSEQASRKMLALLFLFSVNHATADFTTEEIQFLNELPLDKLLKLKSSLQELVTTGYDNMTIPTTPPMIERFGAQAMAVKAPPIKRGDYEEEIIHKKESKISNIFSMSVTTLAFLAFGGYLLCLIVQAVKAKQQYPPNTPQPTLFLSAGIKKKPQSQFTTYGRRRRDNREKRSLRQIEVPPEEMFSALLQLCEGFAKWSEGNVNTDNF</sequence>